<dbReference type="PaxDb" id="55529-EKX48569"/>
<reference evidence="2" key="3">
    <citation type="submission" date="2016-03" db="UniProtKB">
        <authorList>
            <consortium name="EnsemblProtists"/>
        </authorList>
    </citation>
    <scope>IDENTIFICATION</scope>
</reference>
<organism evidence="1">
    <name type="scientific">Guillardia theta (strain CCMP2712)</name>
    <name type="common">Cryptophyte</name>
    <dbReference type="NCBI Taxonomy" id="905079"/>
    <lineage>
        <taxon>Eukaryota</taxon>
        <taxon>Cryptophyceae</taxon>
        <taxon>Pyrenomonadales</taxon>
        <taxon>Geminigeraceae</taxon>
        <taxon>Guillardia</taxon>
    </lineage>
</organism>
<dbReference type="RefSeq" id="XP_005835549.1">
    <property type="nucleotide sequence ID" value="XM_005835492.1"/>
</dbReference>
<dbReference type="KEGG" id="gtt:GUITHDRAFT_136677"/>
<reference evidence="3" key="2">
    <citation type="submission" date="2012-11" db="EMBL/GenBank/DDBJ databases">
        <authorList>
            <person name="Kuo A."/>
            <person name="Curtis B.A."/>
            <person name="Tanifuji G."/>
            <person name="Burki F."/>
            <person name="Gruber A."/>
            <person name="Irimia M."/>
            <person name="Maruyama S."/>
            <person name="Arias M.C."/>
            <person name="Ball S.G."/>
            <person name="Gile G.H."/>
            <person name="Hirakawa Y."/>
            <person name="Hopkins J.F."/>
            <person name="Rensing S.A."/>
            <person name="Schmutz J."/>
            <person name="Symeonidi A."/>
            <person name="Elias M."/>
            <person name="Eveleigh R.J."/>
            <person name="Herman E.K."/>
            <person name="Klute M.J."/>
            <person name="Nakayama T."/>
            <person name="Obornik M."/>
            <person name="Reyes-Prieto A."/>
            <person name="Armbrust E.V."/>
            <person name="Aves S.J."/>
            <person name="Beiko R.G."/>
            <person name="Coutinho P."/>
            <person name="Dacks J.B."/>
            <person name="Durnford D.G."/>
            <person name="Fast N.M."/>
            <person name="Green B.R."/>
            <person name="Grisdale C."/>
            <person name="Hempe F."/>
            <person name="Henrissat B."/>
            <person name="Hoppner M.P."/>
            <person name="Ishida K.-I."/>
            <person name="Kim E."/>
            <person name="Koreny L."/>
            <person name="Kroth P.G."/>
            <person name="Liu Y."/>
            <person name="Malik S.-B."/>
            <person name="Maier U.G."/>
            <person name="McRose D."/>
            <person name="Mock T."/>
            <person name="Neilson J.A."/>
            <person name="Onodera N.T."/>
            <person name="Poole A.M."/>
            <person name="Pritham E.J."/>
            <person name="Richards T.A."/>
            <person name="Rocap G."/>
            <person name="Roy S.W."/>
            <person name="Sarai C."/>
            <person name="Schaack S."/>
            <person name="Shirato S."/>
            <person name="Slamovits C.H."/>
            <person name="Spencer D.F."/>
            <person name="Suzuki S."/>
            <person name="Worden A.Z."/>
            <person name="Zauner S."/>
            <person name="Barry K."/>
            <person name="Bell C."/>
            <person name="Bharti A.K."/>
            <person name="Crow J.A."/>
            <person name="Grimwood J."/>
            <person name="Kramer R."/>
            <person name="Lindquist E."/>
            <person name="Lucas S."/>
            <person name="Salamov A."/>
            <person name="McFadden G.I."/>
            <person name="Lane C.E."/>
            <person name="Keeling P.J."/>
            <person name="Gray M.W."/>
            <person name="Grigoriev I.V."/>
            <person name="Archibald J.M."/>
        </authorList>
    </citation>
    <scope>NUCLEOTIDE SEQUENCE</scope>
    <source>
        <strain evidence="3">CCMP2712</strain>
    </source>
</reference>
<gene>
    <name evidence="1" type="ORF">GUITHDRAFT_136677</name>
</gene>
<dbReference type="HOGENOM" id="CLU_981581_0_0_1"/>
<dbReference type="GeneID" id="17305324"/>
<evidence type="ECO:0000313" key="1">
    <source>
        <dbReference type="EMBL" id="EKX48569.1"/>
    </source>
</evidence>
<dbReference type="Proteomes" id="UP000011087">
    <property type="component" value="Unassembled WGS sequence"/>
</dbReference>
<keyword evidence="3" id="KW-1185">Reference proteome</keyword>
<name>L1JK86_GUITC</name>
<dbReference type="AlphaFoldDB" id="L1JK86"/>
<evidence type="ECO:0000313" key="3">
    <source>
        <dbReference type="Proteomes" id="UP000011087"/>
    </source>
</evidence>
<dbReference type="EMBL" id="JH992985">
    <property type="protein sequence ID" value="EKX48569.1"/>
    <property type="molecule type" value="Genomic_DNA"/>
</dbReference>
<accession>L1JK86</accession>
<reference evidence="1 3" key="1">
    <citation type="journal article" date="2012" name="Nature">
        <title>Algal genomes reveal evolutionary mosaicism and the fate of nucleomorphs.</title>
        <authorList>
            <consortium name="DOE Joint Genome Institute"/>
            <person name="Curtis B.A."/>
            <person name="Tanifuji G."/>
            <person name="Burki F."/>
            <person name="Gruber A."/>
            <person name="Irimia M."/>
            <person name="Maruyama S."/>
            <person name="Arias M.C."/>
            <person name="Ball S.G."/>
            <person name="Gile G.H."/>
            <person name="Hirakawa Y."/>
            <person name="Hopkins J.F."/>
            <person name="Kuo A."/>
            <person name="Rensing S.A."/>
            <person name="Schmutz J."/>
            <person name="Symeonidi A."/>
            <person name="Elias M."/>
            <person name="Eveleigh R.J."/>
            <person name="Herman E.K."/>
            <person name="Klute M.J."/>
            <person name="Nakayama T."/>
            <person name="Obornik M."/>
            <person name="Reyes-Prieto A."/>
            <person name="Armbrust E.V."/>
            <person name="Aves S.J."/>
            <person name="Beiko R.G."/>
            <person name="Coutinho P."/>
            <person name="Dacks J.B."/>
            <person name="Durnford D.G."/>
            <person name="Fast N.M."/>
            <person name="Green B.R."/>
            <person name="Grisdale C.J."/>
            <person name="Hempel F."/>
            <person name="Henrissat B."/>
            <person name="Hoppner M.P."/>
            <person name="Ishida K."/>
            <person name="Kim E."/>
            <person name="Koreny L."/>
            <person name="Kroth P.G."/>
            <person name="Liu Y."/>
            <person name="Malik S.B."/>
            <person name="Maier U.G."/>
            <person name="McRose D."/>
            <person name="Mock T."/>
            <person name="Neilson J.A."/>
            <person name="Onodera N.T."/>
            <person name="Poole A.M."/>
            <person name="Pritham E.J."/>
            <person name="Richards T.A."/>
            <person name="Rocap G."/>
            <person name="Roy S.W."/>
            <person name="Sarai C."/>
            <person name="Schaack S."/>
            <person name="Shirato S."/>
            <person name="Slamovits C.H."/>
            <person name="Spencer D.F."/>
            <person name="Suzuki S."/>
            <person name="Worden A.Z."/>
            <person name="Zauner S."/>
            <person name="Barry K."/>
            <person name="Bell C."/>
            <person name="Bharti A.K."/>
            <person name="Crow J.A."/>
            <person name="Grimwood J."/>
            <person name="Kramer R."/>
            <person name="Lindquist E."/>
            <person name="Lucas S."/>
            <person name="Salamov A."/>
            <person name="McFadden G.I."/>
            <person name="Lane C.E."/>
            <person name="Keeling P.J."/>
            <person name="Gray M.W."/>
            <person name="Grigoriev I.V."/>
            <person name="Archibald J.M."/>
        </authorList>
    </citation>
    <scope>NUCLEOTIDE SEQUENCE</scope>
    <source>
        <strain evidence="1 3">CCMP2712</strain>
    </source>
</reference>
<proteinExistence type="predicted"/>
<protein>
    <submittedName>
        <fullName evidence="1 2">Uncharacterized protein</fullName>
    </submittedName>
</protein>
<sequence length="284" mass="32911">MFKRDDDRWSSYVRYLYAGWRWRSPAEPEDREELVRGWEQIASISGPFARQCPLDRFLDICELSRHEWEQFTGVVPCRDTEGDVKDEELGWAGDASRKRPREAMMFEEEEEYGEGFHIPLGMEGWDDGEERREKRATYTDIRREEGEGEDGQRARGICEEIEEALAEEKGIEPRDIQKYLFGSCHRYRGELGRHMPNQLPQARASGRKQQGKSCIKISRNELDMLVIQPSSNLCFLLFSHQNDGGWVSSRSQSHHTEPYQKLFGRIAISCQLALLNDGSRSAAI</sequence>
<dbReference type="EnsemblProtists" id="EKX48569">
    <property type="protein sequence ID" value="EKX48569"/>
    <property type="gene ID" value="GUITHDRAFT_136677"/>
</dbReference>
<evidence type="ECO:0000313" key="2">
    <source>
        <dbReference type="EnsemblProtists" id="EKX48569"/>
    </source>
</evidence>